<evidence type="ECO:0000259" key="1">
    <source>
        <dbReference type="Pfam" id="PF13847"/>
    </source>
</evidence>
<dbReference type="GO" id="GO:0008168">
    <property type="term" value="F:methyltransferase activity"/>
    <property type="evidence" value="ECO:0007669"/>
    <property type="project" value="UniProtKB-KW"/>
</dbReference>
<dbReference type="InterPro" id="IPR029063">
    <property type="entry name" value="SAM-dependent_MTases_sf"/>
</dbReference>
<dbReference type="PANTHER" id="PTHR43591:SF24">
    <property type="entry name" value="2-METHOXY-6-POLYPRENYL-1,4-BENZOQUINOL METHYLASE, MITOCHONDRIAL"/>
    <property type="match status" value="1"/>
</dbReference>
<dbReference type="Pfam" id="PF13847">
    <property type="entry name" value="Methyltransf_31"/>
    <property type="match status" value="1"/>
</dbReference>
<keyword evidence="2" id="KW-0808">Transferase</keyword>
<dbReference type="InterPro" id="IPR025714">
    <property type="entry name" value="Methyltranfer_dom"/>
</dbReference>
<reference evidence="2 3" key="1">
    <citation type="journal article" date="2016" name="Nat. Commun.">
        <title>Ectomycorrhizal ecology is imprinted in the genome of the dominant symbiotic fungus Cenococcum geophilum.</title>
        <authorList>
            <consortium name="DOE Joint Genome Institute"/>
            <person name="Peter M."/>
            <person name="Kohler A."/>
            <person name="Ohm R.A."/>
            <person name="Kuo A."/>
            <person name="Krutzmann J."/>
            <person name="Morin E."/>
            <person name="Arend M."/>
            <person name="Barry K.W."/>
            <person name="Binder M."/>
            <person name="Choi C."/>
            <person name="Clum A."/>
            <person name="Copeland A."/>
            <person name="Grisel N."/>
            <person name="Haridas S."/>
            <person name="Kipfer T."/>
            <person name="LaButti K."/>
            <person name="Lindquist E."/>
            <person name="Lipzen A."/>
            <person name="Maire R."/>
            <person name="Meier B."/>
            <person name="Mihaltcheva S."/>
            <person name="Molinier V."/>
            <person name="Murat C."/>
            <person name="Poggeler S."/>
            <person name="Quandt C.A."/>
            <person name="Sperisen C."/>
            <person name="Tritt A."/>
            <person name="Tisserant E."/>
            <person name="Crous P.W."/>
            <person name="Henrissat B."/>
            <person name="Nehls U."/>
            <person name="Egli S."/>
            <person name="Spatafora J.W."/>
            <person name="Grigoriev I.V."/>
            <person name="Martin F.M."/>
        </authorList>
    </citation>
    <scope>NUCLEOTIDE SEQUENCE [LARGE SCALE GENOMIC DNA]</scope>
    <source>
        <strain evidence="2 3">CBS 207.34</strain>
    </source>
</reference>
<sequence length="284" mass="31016">MAQHNQLNSYTQGYSNYTVATHQSRTAETDAAFLLPHIKKTDHILDVGCGPGTITMGLAKYASEGTTIGLDISPDVLQKAKTLAAAENAPTQGPGSVVFEEGNILEKLSYPDDTFDIVFSSQVFGHLPPPDLPLRALAELRRVLKPGGILATRDGLNQHFYPRSLDLDRLWGENASRALRKGAPETDPTGPMMPALFRKAGFDIDGGKVRVGAGTRAYSGPETRKWLAWRAAGQLQQGDPFYQSWLDAGITEDEIQETLVAVGKWAETEDAWFAAMQCEILAWK</sequence>
<feature type="domain" description="Methyltransferase" evidence="1">
    <location>
        <begin position="39"/>
        <end position="155"/>
    </location>
</feature>
<dbReference type="PANTHER" id="PTHR43591">
    <property type="entry name" value="METHYLTRANSFERASE"/>
    <property type="match status" value="1"/>
</dbReference>
<dbReference type="AlphaFoldDB" id="A0A8E2F1E3"/>
<dbReference type="SUPFAM" id="SSF53335">
    <property type="entry name" value="S-adenosyl-L-methionine-dependent methyltransferases"/>
    <property type="match status" value="1"/>
</dbReference>
<keyword evidence="2" id="KW-0489">Methyltransferase</keyword>
<dbReference type="Gene3D" id="3.40.50.150">
    <property type="entry name" value="Vaccinia Virus protein VP39"/>
    <property type="match status" value="1"/>
</dbReference>
<dbReference type="OrthoDB" id="10017101at2759"/>
<name>A0A8E2F1E3_9PEZI</name>
<keyword evidence="3" id="KW-1185">Reference proteome</keyword>
<proteinExistence type="predicted"/>
<dbReference type="EMBL" id="KV749620">
    <property type="protein sequence ID" value="OCL08679.1"/>
    <property type="molecule type" value="Genomic_DNA"/>
</dbReference>
<evidence type="ECO:0000313" key="2">
    <source>
        <dbReference type="EMBL" id="OCL08679.1"/>
    </source>
</evidence>
<dbReference type="Proteomes" id="UP000250140">
    <property type="component" value="Unassembled WGS sequence"/>
</dbReference>
<dbReference type="GO" id="GO:0032259">
    <property type="term" value="P:methylation"/>
    <property type="evidence" value="ECO:0007669"/>
    <property type="project" value="UniProtKB-KW"/>
</dbReference>
<dbReference type="CDD" id="cd02440">
    <property type="entry name" value="AdoMet_MTases"/>
    <property type="match status" value="1"/>
</dbReference>
<evidence type="ECO:0000313" key="3">
    <source>
        <dbReference type="Proteomes" id="UP000250140"/>
    </source>
</evidence>
<accession>A0A8E2F1E3</accession>
<protein>
    <submittedName>
        <fullName evidence="2">S-adenosyl-L-methionine-dependent methyltransferase</fullName>
    </submittedName>
</protein>
<organism evidence="2 3">
    <name type="scientific">Glonium stellatum</name>
    <dbReference type="NCBI Taxonomy" id="574774"/>
    <lineage>
        <taxon>Eukaryota</taxon>
        <taxon>Fungi</taxon>
        <taxon>Dikarya</taxon>
        <taxon>Ascomycota</taxon>
        <taxon>Pezizomycotina</taxon>
        <taxon>Dothideomycetes</taxon>
        <taxon>Pleosporomycetidae</taxon>
        <taxon>Gloniales</taxon>
        <taxon>Gloniaceae</taxon>
        <taxon>Glonium</taxon>
    </lineage>
</organism>
<gene>
    <name evidence="2" type="ORF">AOQ84DRAFT_36475</name>
</gene>